<dbReference type="InterPro" id="IPR036388">
    <property type="entry name" value="WH-like_DNA-bd_sf"/>
</dbReference>
<evidence type="ECO:0000256" key="4">
    <source>
        <dbReference type="ARBA" id="ARBA00023163"/>
    </source>
</evidence>
<proteinExistence type="inferred from homology"/>
<keyword evidence="2" id="KW-0805">Transcription regulation</keyword>
<dbReference type="SUPFAM" id="SSF46785">
    <property type="entry name" value="Winged helix' DNA-binding domain"/>
    <property type="match status" value="1"/>
</dbReference>
<accession>A0ABY5VE39</accession>
<evidence type="ECO:0000313" key="6">
    <source>
        <dbReference type="Proteomes" id="UP001060164"/>
    </source>
</evidence>
<dbReference type="Gene3D" id="1.10.4040.10">
    <property type="entry name" value="Penicillinase repressor domain"/>
    <property type="match status" value="1"/>
</dbReference>
<keyword evidence="3" id="KW-0238">DNA-binding</keyword>
<dbReference type="RefSeq" id="WP_028529767.1">
    <property type="nucleotide sequence ID" value="NZ_CABLBR010000033.1"/>
</dbReference>
<name>A0ABY5VE39_9FIRM</name>
<gene>
    <name evidence="5" type="ORF">NQ502_14170</name>
</gene>
<evidence type="ECO:0000256" key="3">
    <source>
        <dbReference type="ARBA" id="ARBA00023125"/>
    </source>
</evidence>
<organism evidence="5 6">
    <name type="scientific">Ruminococcus gauvreauii</name>
    <dbReference type="NCBI Taxonomy" id="438033"/>
    <lineage>
        <taxon>Bacteria</taxon>
        <taxon>Bacillati</taxon>
        <taxon>Bacillota</taxon>
        <taxon>Clostridia</taxon>
        <taxon>Eubacteriales</taxon>
        <taxon>Oscillospiraceae</taxon>
        <taxon>Ruminococcus</taxon>
    </lineage>
</organism>
<evidence type="ECO:0000256" key="1">
    <source>
        <dbReference type="ARBA" id="ARBA00011046"/>
    </source>
</evidence>
<dbReference type="InterPro" id="IPR036390">
    <property type="entry name" value="WH_DNA-bd_sf"/>
</dbReference>
<comment type="similarity">
    <text evidence="1">Belongs to the BlaI transcriptional regulatory family.</text>
</comment>
<reference evidence="5" key="1">
    <citation type="journal article" date="2022" name="Cell">
        <title>Design, construction, and in vivo augmentation of a complex gut microbiome.</title>
        <authorList>
            <person name="Cheng A.G."/>
            <person name="Ho P.Y."/>
            <person name="Aranda-Diaz A."/>
            <person name="Jain S."/>
            <person name="Yu F.B."/>
            <person name="Meng X."/>
            <person name="Wang M."/>
            <person name="Iakiviak M."/>
            <person name="Nagashima K."/>
            <person name="Zhao A."/>
            <person name="Murugkar P."/>
            <person name="Patil A."/>
            <person name="Atabakhsh K."/>
            <person name="Weakley A."/>
            <person name="Yan J."/>
            <person name="Brumbaugh A.R."/>
            <person name="Higginbottom S."/>
            <person name="Dimas A."/>
            <person name="Shiver A.L."/>
            <person name="Deutschbauer A."/>
            <person name="Neff N."/>
            <person name="Sonnenburg J.L."/>
            <person name="Huang K.C."/>
            <person name="Fischbach M.A."/>
        </authorList>
    </citation>
    <scope>NUCLEOTIDE SEQUENCE</scope>
    <source>
        <strain evidence="5">DSM 19829</strain>
    </source>
</reference>
<protein>
    <submittedName>
        <fullName evidence="5">BlaI/MecI/CopY family transcriptional regulator</fullName>
    </submittedName>
</protein>
<dbReference type="Proteomes" id="UP001060164">
    <property type="component" value="Chromosome"/>
</dbReference>
<evidence type="ECO:0000256" key="2">
    <source>
        <dbReference type="ARBA" id="ARBA00023015"/>
    </source>
</evidence>
<dbReference type="PIRSF" id="PIRSF019455">
    <property type="entry name" value="CopR_AtkY"/>
    <property type="match status" value="1"/>
</dbReference>
<dbReference type="InterPro" id="IPR005650">
    <property type="entry name" value="BlaI_family"/>
</dbReference>
<sequence>MKSKYQRLPDSELDIMIVLWNGHDRMSRMEIEAVVNEKKDLAPTTILSLLARLEKKGFVKIEKQGKSNLYSPVIRQEEYLQNESKTVLEKLYGNSIKKFVASLYQGNQIAEEDLDELNDFIKELENHRD</sequence>
<keyword evidence="4" id="KW-0804">Transcription</keyword>
<keyword evidence="6" id="KW-1185">Reference proteome</keyword>
<dbReference type="Pfam" id="PF03965">
    <property type="entry name" value="Penicillinase_R"/>
    <property type="match status" value="1"/>
</dbReference>
<dbReference type="Gene3D" id="1.10.10.10">
    <property type="entry name" value="Winged helix-like DNA-binding domain superfamily/Winged helix DNA-binding domain"/>
    <property type="match status" value="1"/>
</dbReference>
<dbReference type="EMBL" id="CP102290">
    <property type="protein sequence ID" value="UWP58516.1"/>
    <property type="molecule type" value="Genomic_DNA"/>
</dbReference>
<evidence type="ECO:0000313" key="5">
    <source>
        <dbReference type="EMBL" id="UWP58516.1"/>
    </source>
</evidence>